<dbReference type="SUPFAM" id="SSF56425">
    <property type="entry name" value="Succinate dehydrogenase/fumarate reductase flavoprotein, catalytic domain"/>
    <property type="match status" value="1"/>
</dbReference>
<dbReference type="SUPFAM" id="SSF51905">
    <property type="entry name" value="FAD/NAD(P)-binding domain"/>
    <property type="match status" value="1"/>
</dbReference>
<evidence type="ECO:0000256" key="3">
    <source>
        <dbReference type="ARBA" id="ARBA00022827"/>
    </source>
</evidence>
<dbReference type="PANTHER" id="PTHR43400">
    <property type="entry name" value="FUMARATE REDUCTASE"/>
    <property type="match status" value="1"/>
</dbReference>
<dbReference type="InterPro" id="IPR036188">
    <property type="entry name" value="FAD/NAD-bd_sf"/>
</dbReference>
<gene>
    <name evidence="6" type="ORF">Ssi02_67670</name>
</gene>
<evidence type="ECO:0000256" key="2">
    <source>
        <dbReference type="ARBA" id="ARBA00022630"/>
    </source>
</evidence>
<keyword evidence="4" id="KW-0560">Oxidoreductase</keyword>
<dbReference type="EMBL" id="BOOW01000045">
    <property type="protein sequence ID" value="GII96536.1"/>
    <property type="molecule type" value="Genomic_DNA"/>
</dbReference>
<evidence type="ECO:0000313" key="7">
    <source>
        <dbReference type="Proteomes" id="UP000606172"/>
    </source>
</evidence>
<evidence type="ECO:0000313" key="6">
    <source>
        <dbReference type="EMBL" id="GII96536.1"/>
    </source>
</evidence>
<evidence type="ECO:0000256" key="1">
    <source>
        <dbReference type="ARBA" id="ARBA00001974"/>
    </source>
</evidence>
<dbReference type="Pfam" id="PF00890">
    <property type="entry name" value="FAD_binding_2"/>
    <property type="match status" value="1"/>
</dbReference>
<keyword evidence="2" id="KW-0285">Flavoprotein</keyword>
<comment type="caution">
    <text evidence="6">The sequence shown here is derived from an EMBL/GenBank/DDBJ whole genome shotgun (WGS) entry which is preliminary data.</text>
</comment>
<name>A0A919RQF3_9ACTN</name>
<protein>
    <submittedName>
        <fullName evidence="6">FAD-binding dehydrogenase</fullName>
    </submittedName>
</protein>
<dbReference type="InterPro" id="IPR050315">
    <property type="entry name" value="FAD-oxidoreductase_2"/>
</dbReference>
<dbReference type="Gene3D" id="3.90.700.10">
    <property type="entry name" value="Succinate dehydrogenase/fumarate reductase flavoprotein, catalytic domain"/>
    <property type="match status" value="1"/>
</dbReference>
<organism evidence="6 7">
    <name type="scientific">Sinosporangium siamense</name>
    <dbReference type="NCBI Taxonomy" id="1367973"/>
    <lineage>
        <taxon>Bacteria</taxon>
        <taxon>Bacillati</taxon>
        <taxon>Actinomycetota</taxon>
        <taxon>Actinomycetes</taxon>
        <taxon>Streptosporangiales</taxon>
        <taxon>Streptosporangiaceae</taxon>
        <taxon>Sinosporangium</taxon>
    </lineage>
</organism>
<reference evidence="6" key="1">
    <citation type="submission" date="2021-01" db="EMBL/GenBank/DDBJ databases">
        <title>Whole genome shotgun sequence of Sinosporangium siamense NBRC 109515.</title>
        <authorList>
            <person name="Komaki H."/>
            <person name="Tamura T."/>
        </authorList>
    </citation>
    <scope>NUCLEOTIDE SEQUENCE</scope>
    <source>
        <strain evidence="6">NBRC 109515</strain>
    </source>
</reference>
<dbReference type="InterPro" id="IPR027477">
    <property type="entry name" value="Succ_DH/fumarate_Rdtase_cat_sf"/>
</dbReference>
<keyword evidence="3" id="KW-0274">FAD</keyword>
<evidence type="ECO:0000259" key="5">
    <source>
        <dbReference type="Pfam" id="PF00890"/>
    </source>
</evidence>
<comment type="cofactor">
    <cofactor evidence="1">
        <name>FAD</name>
        <dbReference type="ChEBI" id="CHEBI:57692"/>
    </cofactor>
</comment>
<dbReference type="GO" id="GO:0008202">
    <property type="term" value="P:steroid metabolic process"/>
    <property type="evidence" value="ECO:0007669"/>
    <property type="project" value="UniProtKB-ARBA"/>
</dbReference>
<keyword evidence="7" id="KW-1185">Reference proteome</keyword>
<dbReference type="PANTHER" id="PTHR43400:SF10">
    <property type="entry name" value="3-OXOSTEROID 1-DEHYDROGENASE"/>
    <property type="match status" value="1"/>
</dbReference>
<evidence type="ECO:0000256" key="4">
    <source>
        <dbReference type="ARBA" id="ARBA00023002"/>
    </source>
</evidence>
<feature type="domain" description="FAD-dependent oxidoreductase 2 FAD-binding" evidence="5">
    <location>
        <begin position="23"/>
        <end position="564"/>
    </location>
</feature>
<sequence>MTQRKRSIVVTSVRDIPEDGEYDVVVLGAGAAGLAAALFAGLRGARVLIVESSEHIGGTSALTAGTLWLPGAHPADGRPAEEDRRLAGRYLERALGDDSLTHLRERFLGEAAEAVALLERRTLVSFVRRDHHPDYLGSVEGAAVSGRALEAVDFDGRLLGPDLRFVRPPLRNFTILGGLAPGRDEVRRYSVIAARPVSREALVNAVTALPRVVRHLVDLLVYRRTSRLTLGNALIGRLLASLRRLGTARVVVNAEPVELARGPGGAHTVKITDGRATRTVRAARALISATGGFSRGVRRTEVLGDLPLEWSAVAGSAKATAHSLLESAGAVFGRQGTDAFWAPVSLTPGRHGGKPDPYPHFALDRGKPGFVIVDRLGRRYLNEASPYHVVGERMLAHGERDGLPSYLIADHRAVMRYGIGAVRPGGWGTRRRLRDGYLTRARDLDDLGDRLGMPPGRLRETVRRFNTFAGQGKDPDFGRGDDPYQRGLGDARHRPNPSLGSLTRPPFYAVRIFPGDIGSASGFVTDENARALDAGGRPIDGLYVLGSDMRSIMGGGYPGPGITLGPAIVFAYLAVEDALTRSG</sequence>
<dbReference type="RefSeq" id="WP_204031530.1">
    <property type="nucleotide sequence ID" value="NZ_BOOW01000045.1"/>
</dbReference>
<dbReference type="Gene3D" id="3.50.50.60">
    <property type="entry name" value="FAD/NAD(P)-binding domain"/>
    <property type="match status" value="3"/>
</dbReference>
<dbReference type="AlphaFoldDB" id="A0A919RQF3"/>
<accession>A0A919RQF3</accession>
<proteinExistence type="predicted"/>
<dbReference type="GO" id="GO:0033765">
    <property type="term" value="F:steroid dehydrogenase activity, acting on the CH-CH group of donors"/>
    <property type="evidence" value="ECO:0007669"/>
    <property type="project" value="UniProtKB-ARBA"/>
</dbReference>
<dbReference type="Proteomes" id="UP000606172">
    <property type="component" value="Unassembled WGS sequence"/>
</dbReference>
<dbReference type="InterPro" id="IPR003953">
    <property type="entry name" value="FAD-dep_OxRdtase_2_FAD-bd"/>
</dbReference>